<comment type="caution">
    <text evidence="1">The sequence shown here is derived from an EMBL/GenBank/DDBJ whole genome shotgun (WGS) entry which is preliminary data.</text>
</comment>
<dbReference type="AlphaFoldDB" id="A0A4R3M897"/>
<dbReference type="RefSeq" id="WP_132028422.1">
    <property type="nucleotide sequence ID" value="NZ_SMAI01000001.1"/>
</dbReference>
<dbReference type="OrthoDB" id="8451906at2"/>
<dbReference type="EMBL" id="SMAI01000001">
    <property type="protein sequence ID" value="TCT07565.1"/>
    <property type="molecule type" value="Genomic_DNA"/>
</dbReference>
<evidence type="ECO:0000313" key="2">
    <source>
        <dbReference type="Proteomes" id="UP000294664"/>
    </source>
</evidence>
<evidence type="ECO:0000313" key="1">
    <source>
        <dbReference type="EMBL" id="TCT07565.1"/>
    </source>
</evidence>
<dbReference type="Proteomes" id="UP000294664">
    <property type="component" value="Unassembled WGS sequence"/>
</dbReference>
<proteinExistence type="predicted"/>
<organism evidence="1 2">
    <name type="scientific">Aquabacter spiritensis</name>
    <dbReference type="NCBI Taxonomy" id="933073"/>
    <lineage>
        <taxon>Bacteria</taxon>
        <taxon>Pseudomonadati</taxon>
        <taxon>Pseudomonadota</taxon>
        <taxon>Alphaproteobacteria</taxon>
        <taxon>Hyphomicrobiales</taxon>
        <taxon>Xanthobacteraceae</taxon>
        <taxon>Aquabacter</taxon>
    </lineage>
</organism>
<protein>
    <submittedName>
        <fullName evidence="1">Uncharacterized protein</fullName>
    </submittedName>
</protein>
<sequence>MSAQDIERLKSDASGNTALSEVLAEAIPSFSTTDDAINFLESRGFEITAVELARAASDEARNEIPVGEGEGGYGALMRFVVEH</sequence>
<accession>A0A4R3M897</accession>
<name>A0A4R3M897_9HYPH</name>
<gene>
    <name evidence="1" type="ORF">EDC64_10183</name>
</gene>
<reference evidence="1 2" key="1">
    <citation type="submission" date="2019-03" db="EMBL/GenBank/DDBJ databases">
        <title>Genomic Encyclopedia of Type Strains, Phase IV (KMG-IV): sequencing the most valuable type-strain genomes for metagenomic binning, comparative biology and taxonomic classification.</title>
        <authorList>
            <person name="Goeker M."/>
        </authorList>
    </citation>
    <scope>NUCLEOTIDE SEQUENCE [LARGE SCALE GENOMIC DNA]</scope>
    <source>
        <strain evidence="1 2">DSM 9035</strain>
    </source>
</reference>
<keyword evidence="2" id="KW-1185">Reference proteome</keyword>